<feature type="domain" description="YcaO" evidence="1">
    <location>
        <begin position="451"/>
        <end position="744"/>
    </location>
</feature>
<dbReference type="PROSITE" id="PS51664">
    <property type="entry name" value="YCAO"/>
    <property type="match status" value="1"/>
</dbReference>
<evidence type="ECO:0000313" key="3">
    <source>
        <dbReference type="Proteomes" id="UP000659904"/>
    </source>
</evidence>
<comment type="caution">
    <text evidence="2">The sequence shown here is derived from an EMBL/GenBank/DDBJ whole genome shotgun (WGS) entry which is preliminary data.</text>
</comment>
<accession>A0A8J3KH31</accession>
<organism evidence="2 3">
    <name type="scientific">Catellatospora citrea</name>
    <dbReference type="NCBI Taxonomy" id="53366"/>
    <lineage>
        <taxon>Bacteria</taxon>
        <taxon>Bacillati</taxon>
        <taxon>Actinomycetota</taxon>
        <taxon>Actinomycetes</taxon>
        <taxon>Micromonosporales</taxon>
        <taxon>Micromonosporaceae</taxon>
        <taxon>Catellatospora</taxon>
    </lineage>
</organism>
<dbReference type="AlphaFoldDB" id="A0A8J3KH31"/>
<sequence length="744" mass="77115">MTTAYEQVADTRPRVRRDLLFTRTPDGVLFHNSQGGFRVNAKTAYRLASLLMPHFTGRNRVADICQGLGADQREMVGELVSALYARDFARAAEPTDDGTGEPILAAAVAERFAAQIAYIDHYADAPETRFDRFRQARIAVLGESPVARWCASSLVRNGAAVIGVVPGGGEAADLHEQNLAEAAELTAAAAPVTILPLGGAGSVFDWADLADYDVVVVAGGERAPYQTLRLLSAGVPEGKTLVPTWVFGERAVVGPLMTAGSTGCWTCSALRLSANGDAGVGAALWSTVALPEAVAAPVRRPGGPLAAMIGNLLGYEVFRIATGALPAETAGKVIIQNLASLDVISERLLPHPRCPHCGPSTTAGDEVLDTSWRTTADVALAAAAAARADAEANADDAADALVEELNARAMLLQPHTGVFVKYTDEQWTQTPLKLSTVELATAAGQRRQVSAFDVHHVAGARRRALHEAAVVYVERAGLLPAADPSRPRLDAAAFGTATGVPAVGDPAGPQTTAVCLTTGEAVQVPVAAVQPFGPANQRRVFAATRSGAGAGADLTEAVGQGLLSALAHRALTAAIRGGEVTRIGLDTMDGDAELTFLVKSAHNLGIRLDLLQLPSDGAGHALFARTPAPEGAGWVWAVAADTSWQAAALAAVRDLLGQVQLRQQLPADAAVDCGDPVLGDFDAGTLHPAGSAAATLDAATTWTGVLDALSCLGLTALAVPTTPEDLRTAGIHTARVLLARRADR</sequence>
<dbReference type="Gene3D" id="3.40.50.720">
    <property type="entry name" value="NAD(P)-binding Rossmann-like Domain"/>
    <property type="match status" value="1"/>
</dbReference>
<dbReference type="Proteomes" id="UP000659904">
    <property type="component" value="Unassembled WGS sequence"/>
</dbReference>
<dbReference type="EMBL" id="BONH01000001">
    <property type="protein sequence ID" value="GIF94959.1"/>
    <property type="molecule type" value="Genomic_DNA"/>
</dbReference>
<proteinExistence type="predicted"/>
<dbReference type="RefSeq" id="WP_120315867.1">
    <property type="nucleotide sequence ID" value="NZ_BONH01000001.1"/>
</dbReference>
<evidence type="ECO:0000259" key="1">
    <source>
        <dbReference type="PROSITE" id="PS51664"/>
    </source>
</evidence>
<reference evidence="2 3" key="1">
    <citation type="submission" date="2021-01" db="EMBL/GenBank/DDBJ databases">
        <title>Whole genome shotgun sequence of Catellatospora citrea NBRC 14495.</title>
        <authorList>
            <person name="Komaki H."/>
            <person name="Tamura T."/>
        </authorList>
    </citation>
    <scope>NUCLEOTIDE SEQUENCE [LARGE SCALE GENOMIC DNA]</scope>
    <source>
        <strain evidence="2 3">NBRC 14495</strain>
    </source>
</reference>
<protein>
    <recommendedName>
        <fullName evidence="1">YcaO domain-containing protein</fullName>
    </recommendedName>
</protein>
<gene>
    <name evidence="2" type="ORF">Cci01nite_00530</name>
</gene>
<dbReference type="InterPro" id="IPR035985">
    <property type="entry name" value="Ubiquitin-activating_enz"/>
</dbReference>
<name>A0A8J3KH31_9ACTN</name>
<dbReference type="InterPro" id="IPR022291">
    <property type="entry name" value="Bacteriocin_synth_cyclodeHase"/>
</dbReference>
<dbReference type="SUPFAM" id="SSF69572">
    <property type="entry name" value="Activating enzymes of the ubiquitin-like proteins"/>
    <property type="match status" value="1"/>
</dbReference>
<dbReference type="NCBIfam" id="TIGR03882">
    <property type="entry name" value="cyclo_dehyd_2"/>
    <property type="match status" value="1"/>
</dbReference>
<dbReference type="GO" id="GO:0008641">
    <property type="term" value="F:ubiquitin-like modifier activating enzyme activity"/>
    <property type="evidence" value="ECO:0007669"/>
    <property type="project" value="InterPro"/>
</dbReference>
<keyword evidence="3" id="KW-1185">Reference proteome</keyword>
<dbReference type="InterPro" id="IPR003776">
    <property type="entry name" value="YcaO-like_dom"/>
</dbReference>
<evidence type="ECO:0000313" key="2">
    <source>
        <dbReference type="EMBL" id="GIF94959.1"/>
    </source>
</evidence>